<evidence type="ECO:0000313" key="1">
    <source>
        <dbReference type="EMBL" id="NNV20218.1"/>
    </source>
</evidence>
<organism evidence="1 2">
    <name type="scientific">Brucella pseudogrignonensis</name>
    <dbReference type="NCBI Taxonomy" id="419475"/>
    <lineage>
        <taxon>Bacteria</taxon>
        <taxon>Pseudomonadati</taxon>
        <taxon>Pseudomonadota</taxon>
        <taxon>Alphaproteobacteria</taxon>
        <taxon>Hyphomicrobiales</taxon>
        <taxon>Brucellaceae</taxon>
        <taxon>Brucella/Ochrobactrum group</taxon>
        <taxon>Brucella</taxon>
    </lineage>
</organism>
<dbReference type="CDD" id="cd16413">
    <property type="entry name" value="DGQHR_domain"/>
    <property type="match status" value="1"/>
</dbReference>
<dbReference type="EMBL" id="PKQI01000001">
    <property type="protein sequence ID" value="NNV20218.1"/>
    <property type="molecule type" value="Genomic_DNA"/>
</dbReference>
<sequence length="390" mass="43999">MATEDARKVVISAIRIQQPIGDIYVGSIPAKTLVEITDFDIRQLVTERGIDSYLGIQRELDTRRVREIQQYVRGSDATFPTAVVLAIPEKCVAIESPCDADDRFVRMTLSNYPDDADPENAVFYRHIARVIDGQHRIRGLEGYDGTDFDVNVSIFIDADIADQASIFATVNLAQTKVNKSLVYDLFELSKSRSPEKTCHSVVVALESTPDSPFYRKIKRLGKTTPGRYTETLSQATVVAGILQYICKDKIQIIQDRQIGRRGGTFPPANADDAERLVLRPFFIESRDVDLTNLIWNYFDAVKLRWPEAWDANATGYMLNRTNGFDGLMRYFRHAYRYLTSPGKMVETEDFKRLLDKSSLKDGDFNPQRFVPGSSGASALARVLLEETGIQ</sequence>
<accession>A0A7Y3WWJ5</accession>
<dbReference type="AlphaFoldDB" id="A0A7Y3WWJ5"/>
<dbReference type="NCBIfam" id="TIGR03187">
    <property type="entry name" value="DGQHR"/>
    <property type="match status" value="1"/>
</dbReference>
<protein>
    <submittedName>
        <fullName evidence="1">DGQHR domain-containing protein</fullName>
    </submittedName>
</protein>
<reference evidence="1 2" key="1">
    <citation type="submission" date="2018-11" db="EMBL/GenBank/DDBJ databases">
        <title>Genome sequencing and analysis.</title>
        <authorList>
            <person name="Huang Y.-T."/>
        </authorList>
    </citation>
    <scope>NUCLEOTIDE SEQUENCE [LARGE SCALE GENOMIC DNA]</scope>
    <source>
        <strain evidence="1 2">SHIN</strain>
    </source>
</reference>
<dbReference type="InterPro" id="IPR017601">
    <property type="entry name" value="DGQHR-contain_dom"/>
</dbReference>
<evidence type="ECO:0000313" key="2">
    <source>
        <dbReference type="Proteomes" id="UP000526233"/>
    </source>
</evidence>
<dbReference type="Pfam" id="PF14072">
    <property type="entry name" value="DndB"/>
    <property type="match status" value="1"/>
</dbReference>
<proteinExistence type="predicted"/>
<gene>
    <name evidence="1" type="ORF">EHE22_07255</name>
</gene>
<name>A0A7Y3WWJ5_9HYPH</name>
<comment type="caution">
    <text evidence="1">The sequence shown here is derived from an EMBL/GenBank/DDBJ whole genome shotgun (WGS) entry which is preliminary data.</text>
</comment>
<dbReference type="Proteomes" id="UP000526233">
    <property type="component" value="Unassembled WGS sequence"/>
</dbReference>
<dbReference type="InterPro" id="IPR017642">
    <property type="entry name" value="DNA_S_mod_DndB"/>
</dbReference>
<dbReference type="RefSeq" id="WP_171379773.1">
    <property type="nucleotide sequence ID" value="NZ_PKQI01000001.1"/>
</dbReference>